<gene>
    <name evidence="1" type="ORF">VVAX_05746</name>
</gene>
<name>A0A679J9R9_VARPD</name>
<dbReference type="AlphaFoldDB" id="A0A679J9R9"/>
<proteinExistence type="predicted"/>
<organism evidence="1">
    <name type="scientific">Variovorax paradoxus</name>
    <dbReference type="NCBI Taxonomy" id="34073"/>
    <lineage>
        <taxon>Bacteria</taxon>
        <taxon>Pseudomonadati</taxon>
        <taxon>Pseudomonadota</taxon>
        <taxon>Betaproteobacteria</taxon>
        <taxon>Burkholderiales</taxon>
        <taxon>Comamonadaceae</taxon>
        <taxon>Variovorax</taxon>
    </lineage>
</organism>
<accession>A0A679J9R9</accession>
<evidence type="ECO:0000313" key="1">
    <source>
        <dbReference type="EMBL" id="CAA2109475.1"/>
    </source>
</evidence>
<protein>
    <submittedName>
        <fullName evidence="1">Uncharacterized protein</fullName>
    </submittedName>
</protein>
<dbReference type="RefSeq" id="WP_339093430.1">
    <property type="nucleotide sequence ID" value="NZ_LR743508.1"/>
</dbReference>
<reference evidence="1" key="1">
    <citation type="submission" date="2019-12" db="EMBL/GenBank/DDBJ databases">
        <authorList>
            <person name="Cremers G."/>
        </authorList>
    </citation>
    <scope>NUCLEOTIDE SEQUENCE</scope>
    <source>
        <strain evidence="1">Vvax</strain>
    </source>
</reference>
<sequence length="87" mass="9728">MFVPSPRTTERAQRPAARLGFAVGDFNEPYGLPKPAVLGSLSGVSMTLKEFGGRWDRTDRVYFFASWPMLEAALEHLISEREQLAKA</sequence>
<dbReference type="EMBL" id="LR743508">
    <property type="protein sequence ID" value="CAA2109475.1"/>
    <property type="molecule type" value="Genomic_DNA"/>
</dbReference>